<evidence type="ECO:0008006" key="2">
    <source>
        <dbReference type="Google" id="ProtNLM"/>
    </source>
</evidence>
<reference evidence="1" key="1">
    <citation type="submission" date="2020-05" db="EMBL/GenBank/DDBJ databases">
        <authorList>
            <person name="Chiriac C."/>
            <person name="Salcher M."/>
            <person name="Ghai R."/>
            <person name="Kavagutti S V."/>
        </authorList>
    </citation>
    <scope>NUCLEOTIDE SEQUENCE</scope>
</reference>
<accession>A0A6J7WPV7</accession>
<evidence type="ECO:0000313" key="1">
    <source>
        <dbReference type="EMBL" id="CAB5220081.1"/>
    </source>
</evidence>
<dbReference type="EMBL" id="LR798277">
    <property type="protein sequence ID" value="CAB5220081.1"/>
    <property type="molecule type" value="Genomic_DNA"/>
</dbReference>
<protein>
    <recommendedName>
        <fullName evidence="2">Ubiquitin-activating enzyme E1 FCCH domain-containing protein</fullName>
    </recommendedName>
</protein>
<sequence>MTARPLHIQSKPGIKRDGTVFEGDFYVDGQWVRFQRGLPRKMGGYRHVTSGFSGLSRGMYTYPLNGLLYTTSGSSNLLQSMTIDSNGIGSAVFDRTPSALVASPNNMWSLDAIFDTATAGTALIAHAATNLNDIASSANFQIYGGDISVNTALAPLGGTSPSVSGGIMALAPYLVAYGNNGFVAWSAPGDPTDWSTASGGGAAYVTAQKIVAGIVTRGGSTNSPSALLFSLDSVIRMSFIGSTGAGVNPTFSFDTLSDMSSILSSQSVIEYDGIYYWAGLDRFLSYNGVVREVPNNLNLNFFYDNLNFAQRQKVFVTKVPRWGEIWWCYPSGDSTECDRAVIYNVREQTWYDTVLPNGGRSNGQFARVFQYPLMMGTTTDNAASTLDTLVGGSTYTNGTYYNVATINTSNITGSGATFNVTVSGNVVTSVTIVSGGSGYTVGDVLTVSSALIGGTGSGFTIKVASLTGYSLWQHEYGVDELNGSAVNPIESYFETSDISVAAAEQSQNRSLRITLIEPDFVQSGPMTVSVTGRSNARAAEIESEAMMYPDVGSITSPPEQVVFFKTIRREMRFKFRSNVVGGDYQMGLCLAHVEPADGTLLGAVASS</sequence>
<name>A0A6J7WPV7_9CAUD</name>
<proteinExistence type="predicted"/>
<organism evidence="1">
    <name type="scientific">uncultured Caudovirales phage</name>
    <dbReference type="NCBI Taxonomy" id="2100421"/>
    <lineage>
        <taxon>Viruses</taxon>
        <taxon>Duplodnaviria</taxon>
        <taxon>Heunggongvirae</taxon>
        <taxon>Uroviricota</taxon>
        <taxon>Caudoviricetes</taxon>
        <taxon>Peduoviridae</taxon>
        <taxon>Maltschvirus</taxon>
        <taxon>Maltschvirus maltsch</taxon>
    </lineage>
</organism>
<gene>
    <name evidence="1" type="ORF">UFOVP237_71</name>
</gene>